<name>A0A5M9K4A5_MONFR</name>
<dbReference type="EMBL" id="VICG01000002">
    <property type="protein sequence ID" value="KAA8575279.1"/>
    <property type="molecule type" value="Genomic_DNA"/>
</dbReference>
<accession>A0A5M9K4A5</accession>
<sequence length="69" mass="7678">MGNADRRWDVEILIGLCSTGGKGQLYYSSSSIYHCGVDVPIDVSMKSILLDFVVLVYQFEYFLAAPVLI</sequence>
<evidence type="ECO:0000313" key="1">
    <source>
        <dbReference type="EMBL" id="KAA8575279.1"/>
    </source>
</evidence>
<proteinExistence type="predicted"/>
<reference evidence="1 2" key="1">
    <citation type="submission" date="2019-06" db="EMBL/GenBank/DDBJ databases">
        <title>Genome Sequence of the Brown Rot Fungal Pathogen Monilinia fructicola.</title>
        <authorList>
            <person name="De Miccolis Angelini R.M."/>
            <person name="Landi L."/>
            <person name="Abate D."/>
            <person name="Pollastro S."/>
            <person name="Romanazzi G."/>
            <person name="Faretra F."/>
        </authorList>
    </citation>
    <scope>NUCLEOTIDE SEQUENCE [LARGE SCALE GENOMIC DNA]</scope>
    <source>
        <strain evidence="1 2">Mfrc123</strain>
    </source>
</reference>
<comment type="caution">
    <text evidence="1">The sequence shown here is derived from an EMBL/GenBank/DDBJ whole genome shotgun (WGS) entry which is preliminary data.</text>
</comment>
<gene>
    <name evidence="1" type="ORF">EYC84_004461</name>
</gene>
<dbReference type="Proteomes" id="UP000322873">
    <property type="component" value="Unassembled WGS sequence"/>
</dbReference>
<evidence type="ECO:0000313" key="2">
    <source>
        <dbReference type="Proteomes" id="UP000322873"/>
    </source>
</evidence>
<dbReference type="AlphaFoldDB" id="A0A5M9K4A5"/>
<organism evidence="1 2">
    <name type="scientific">Monilinia fructicola</name>
    <name type="common">Brown rot fungus</name>
    <name type="synonym">Ciboria fructicola</name>
    <dbReference type="NCBI Taxonomy" id="38448"/>
    <lineage>
        <taxon>Eukaryota</taxon>
        <taxon>Fungi</taxon>
        <taxon>Dikarya</taxon>
        <taxon>Ascomycota</taxon>
        <taxon>Pezizomycotina</taxon>
        <taxon>Leotiomycetes</taxon>
        <taxon>Helotiales</taxon>
        <taxon>Sclerotiniaceae</taxon>
        <taxon>Monilinia</taxon>
    </lineage>
</organism>
<protein>
    <submittedName>
        <fullName evidence="1">Uncharacterized protein</fullName>
    </submittedName>
</protein>
<keyword evidence="2" id="KW-1185">Reference proteome</keyword>